<evidence type="ECO:0000313" key="4">
    <source>
        <dbReference type="EMBL" id="KAE8992770.1"/>
    </source>
</evidence>
<dbReference type="AlphaFoldDB" id="A0A6A3JDF3"/>
<dbReference type="Proteomes" id="UP000434957">
    <property type="component" value="Unassembled WGS sequence"/>
</dbReference>
<dbReference type="EMBL" id="QXFU01002188">
    <property type="protein sequence ID" value="KAE8989171.1"/>
    <property type="molecule type" value="Genomic_DNA"/>
</dbReference>
<dbReference type="PANTHER" id="PTHR36234">
    <property type="entry name" value="LYSYL ENDOPEPTIDASE"/>
    <property type="match status" value="1"/>
</dbReference>
<dbReference type="OrthoDB" id="100767at2759"/>
<dbReference type="InterPro" id="IPR009003">
    <property type="entry name" value="Peptidase_S1_PA"/>
</dbReference>
<sequence length="708" mass="75831">MHDVMIATTHHRLDDDTPSSDGNERRYRAMGLTGLIALLLMATYAANPSDQNNNLRSSIFNTMETDDTSGGVTTAPVYIDDSGTISATSNSSTESRLRAVNIGTGCPEFQTAFDSATPGSATPFRSFTLTKGTGYAYVALHFSKLWMPRGVSVVLRAVEGFDSPDRTLNLSANYPGGQVYDNVLAQPLLSKEFRLEFYRNQGSPNTTEVDADLIADTFSVTDSDVTCFGFVVDSYYYVLMDNDNPIVATDESICAVDNTKEAICYYDDNTTRTAFLASRSVARLLIPKGSGASAGCTAWLLGNQGHIMTNYHCVSTDDEASGTTVEFMAEASVCSDSVSCTSWGACPGDTVSVSVDIVHADEELDYALLKLPSDGAQTAQKYGYLRLKTRDGVVGEQVYIPQHPLYEGKRIAMVDDYTSNVALLSLSASSCGTVGYSYSGDTQSGSSGSPVISFADHGVIALHHCGEMCANTGIPAKSIIADLRANGIDVAEFDGVDDGADPATNTERFPAYTPPAPEAALPLTPRLTIDGAIILASSYVSIDSVKFTLSSDTDVSFDVLSVEIADNDTFYDLNGDCRASYLDSMIYLFADEDSDPVFTIDDTQADDGFDDGSVSYRDPFKQTFLKKGSYTLAIAPTGASGDDALAGKTKADYPPELYTCRTRGSYGSYRLQISSTIGDNPFTFTRLPATVAINPALCHKTPEAICPS</sequence>
<dbReference type="Proteomes" id="UP000435112">
    <property type="component" value="Unassembled WGS sequence"/>
</dbReference>
<dbReference type="SUPFAM" id="SSF50494">
    <property type="entry name" value="Trypsin-like serine proteases"/>
    <property type="match status" value="1"/>
</dbReference>
<evidence type="ECO:0000256" key="2">
    <source>
        <dbReference type="SAM" id="MobiDB-lite"/>
    </source>
</evidence>
<dbReference type="PANTHER" id="PTHR36234:SF5">
    <property type="entry name" value="LYSYL ENDOPEPTIDASE"/>
    <property type="match status" value="1"/>
</dbReference>
<organism evidence="4 6">
    <name type="scientific">Phytophthora rubi</name>
    <dbReference type="NCBI Taxonomy" id="129364"/>
    <lineage>
        <taxon>Eukaryota</taxon>
        <taxon>Sar</taxon>
        <taxon>Stramenopiles</taxon>
        <taxon>Oomycota</taxon>
        <taxon>Peronosporomycetes</taxon>
        <taxon>Peronosporales</taxon>
        <taxon>Peronosporaceae</taxon>
        <taxon>Phytophthora</taxon>
    </lineage>
</organism>
<evidence type="ECO:0000313" key="3">
    <source>
        <dbReference type="EMBL" id="KAE8989171.1"/>
    </source>
</evidence>
<protein>
    <recommendedName>
        <fullName evidence="9">Serine protease</fullName>
    </recommendedName>
</protein>
<comment type="caution">
    <text evidence="4">The sequence shown here is derived from an EMBL/GenBank/DDBJ whole genome shotgun (WGS) entry which is preliminary data.</text>
</comment>
<accession>A0A6A3JDF3</accession>
<evidence type="ECO:0008006" key="9">
    <source>
        <dbReference type="Google" id="ProtNLM"/>
    </source>
</evidence>
<keyword evidence="7" id="KW-1185">Reference proteome</keyword>
<evidence type="ECO:0000313" key="6">
    <source>
        <dbReference type="Proteomes" id="UP000429607"/>
    </source>
</evidence>
<feature type="region of interest" description="Disordered" evidence="2">
    <location>
        <begin position="1"/>
        <end position="24"/>
    </location>
</feature>
<keyword evidence="1" id="KW-0843">Virulence</keyword>
<dbReference type="EMBL" id="QXFV01002107">
    <property type="protein sequence ID" value="KAE8992770.1"/>
    <property type="molecule type" value="Genomic_DNA"/>
</dbReference>
<gene>
    <name evidence="4" type="ORF">PR001_g20853</name>
    <name evidence="3" type="ORF">PR002_g21531</name>
    <name evidence="5" type="ORF">PR003_g22060</name>
</gene>
<reference evidence="6 8" key="1">
    <citation type="submission" date="2018-09" db="EMBL/GenBank/DDBJ databases">
        <title>Genomic investigation of the strawberry pathogen Phytophthora fragariae indicates pathogenicity is determined by transcriptional variation in three key races.</title>
        <authorList>
            <person name="Adams T.M."/>
            <person name="Armitage A.D."/>
            <person name="Sobczyk M.K."/>
            <person name="Bates H.J."/>
            <person name="Dunwell J.M."/>
            <person name="Nellist C.F."/>
            <person name="Harrison R.J."/>
        </authorList>
    </citation>
    <scope>NUCLEOTIDE SEQUENCE [LARGE SCALE GENOMIC DNA]</scope>
    <source>
        <strain evidence="4 6">SCRP249</strain>
        <strain evidence="3 8">SCRP324</strain>
        <strain evidence="5 7">SCRP333</strain>
    </source>
</reference>
<dbReference type="Gene3D" id="2.40.10.10">
    <property type="entry name" value="Trypsin-like serine proteases"/>
    <property type="match status" value="2"/>
</dbReference>
<evidence type="ECO:0000313" key="7">
    <source>
        <dbReference type="Proteomes" id="UP000434957"/>
    </source>
</evidence>
<dbReference type="Pfam" id="PF13365">
    <property type="entry name" value="Trypsin_2"/>
    <property type="match status" value="1"/>
</dbReference>
<proteinExistence type="predicted"/>
<dbReference type="InterPro" id="IPR043504">
    <property type="entry name" value="Peptidase_S1_PA_chymotrypsin"/>
</dbReference>
<evidence type="ECO:0000313" key="8">
    <source>
        <dbReference type="Proteomes" id="UP000435112"/>
    </source>
</evidence>
<name>A0A6A3JDF3_9STRA</name>
<dbReference type="EMBL" id="QXFT01002140">
    <property type="protein sequence ID" value="KAE9303221.1"/>
    <property type="molecule type" value="Genomic_DNA"/>
</dbReference>
<evidence type="ECO:0000256" key="1">
    <source>
        <dbReference type="ARBA" id="ARBA00023026"/>
    </source>
</evidence>
<evidence type="ECO:0000313" key="5">
    <source>
        <dbReference type="EMBL" id="KAE9303221.1"/>
    </source>
</evidence>
<dbReference type="Proteomes" id="UP000429607">
    <property type="component" value="Unassembled WGS sequence"/>
</dbReference>